<dbReference type="HAMAP" id="MF_03043">
    <property type="entry name" value="QTRT2"/>
    <property type="match status" value="1"/>
</dbReference>
<evidence type="ECO:0000256" key="3">
    <source>
        <dbReference type="ARBA" id="ARBA00022723"/>
    </source>
</evidence>
<proteinExistence type="inferred from homology"/>
<feature type="region of interest" description="Disordered" evidence="6">
    <location>
        <begin position="558"/>
        <end position="596"/>
    </location>
</feature>
<dbReference type="InterPro" id="IPR036511">
    <property type="entry name" value="TGT-like_sf"/>
</dbReference>
<evidence type="ECO:0000256" key="1">
    <source>
        <dbReference type="ARBA" id="ARBA00022490"/>
    </source>
</evidence>
<dbReference type="NCBIfam" id="TIGR00449">
    <property type="entry name" value="tgt_general"/>
    <property type="match status" value="1"/>
</dbReference>
<dbReference type="InterPro" id="IPR028592">
    <property type="entry name" value="QTRTD1"/>
</dbReference>
<feature type="compositionally biased region" description="Low complexity" evidence="6">
    <location>
        <begin position="380"/>
        <end position="393"/>
    </location>
</feature>
<dbReference type="InterPro" id="IPR002616">
    <property type="entry name" value="tRNA_ribo_trans-like"/>
</dbReference>
<dbReference type="GeneID" id="108664388"/>
<dbReference type="GO" id="GO:0005737">
    <property type="term" value="C:cytoplasm"/>
    <property type="evidence" value="ECO:0007669"/>
    <property type="project" value="UniProtKB-SubCell"/>
</dbReference>
<protein>
    <recommendedName>
        <fullName evidence="5">Queuine tRNA-ribosyltransferase accessory subunit 2</fullName>
    </recommendedName>
    <alternativeName>
        <fullName evidence="5">Queuine tRNA-ribosyltransferase domain-containing protein 1</fullName>
    </alternativeName>
</protein>
<keyword evidence="4 5" id="KW-0862">Zinc</keyword>
<evidence type="ECO:0000256" key="4">
    <source>
        <dbReference type="ARBA" id="ARBA00022833"/>
    </source>
</evidence>
<dbReference type="OrthoDB" id="27601at2759"/>
<dbReference type="PANTHER" id="PTHR46064:SF1">
    <property type="entry name" value="QUEUINE TRNA-RIBOSYLTRANSFERASE ACCESSORY SUBUNIT 2"/>
    <property type="match status" value="1"/>
</dbReference>
<feature type="binding site" evidence="5">
    <location>
        <position position="491"/>
    </location>
    <ligand>
        <name>Zn(2+)</name>
        <dbReference type="ChEBI" id="CHEBI:29105"/>
    </ligand>
</feature>
<dbReference type="RefSeq" id="XP_047737602.1">
    <property type="nucleotide sequence ID" value="XM_047881646.1"/>
</dbReference>
<evidence type="ECO:0000256" key="2">
    <source>
        <dbReference type="ARBA" id="ARBA00022694"/>
    </source>
</evidence>
<dbReference type="KEGG" id="hazt:108664388"/>
<keyword evidence="3 5" id="KW-0479">Metal-binding</keyword>
<dbReference type="GO" id="GO:0006400">
    <property type="term" value="P:tRNA modification"/>
    <property type="evidence" value="ECO:0007669"/>
    <property type="project" value="InterPro"/>
</dbReference>
<gene>
    <name evidence="9" type="primary">LOC108664388</name>
</gene>
<name>A0A979FM77_HYAAZ</name>
<dbReference type="AlphaFoldDB" id="A0A979FM77"/>
<comment type="similarity">
    <text evidence="5">Belongs to the queuine tRNA-ribosyltransferase family. QTRT2 subfamily.</text>
</comment>
<keyword evidence="2 5" id="KW-0819">tRNA processing</keyword>
<dbReference type="Pfam" id="PF01702">
    <property type="entry name" value="TGT"/>
    <property type="match status" value="2"/>
</dbReference>
<dbReference type="PANTHER" id="PTHR46064">
    <property type="entry name" value="QUEUINE TRNA-RIBOSYLTRANSFERASE ACCESSORY SUBUNIT 2"/>
    <property type="match status" value="1"/>
</dbReference>
<sequence length="618" mass="65941">MKFVLERATATSGRLGYIRASNNGCECKLPTPMMLLTTQTGSVPHLTKDALERVLDSSRKHSAAPAAKTKATHESLEPGKPVLSVPVQHFLNSHEALLAYNKGFTSFVGLPGHCVLATAQCSLTAPRGGYNNSQGVSVWTRSGRAYLKPKMYMQLVDAVDAVWCEALHDADTPPQCSNKRLAKSLASSYKYLEECLHAAQGRHVGLLVPLLGGWVLEQRQRWADKVKRLLKQDAGATRVVGYTLGGLSGFGAEAETLNPDQSLRTLLRASLVSTSPSQGFPWWGFPPSEVVGFPPSEGMGFPPSEGVGFSPSEGVGFPPSERVGFPPSERVGFPPSESVGFPPSEVVGFPPTEGMGFPPSEGVGFSPSEGVGFPPSEVVGFPPSEGEGFPPSERVGLSPSEGVGFPPSEVVGFPPSEGVSFPPSERVGFPPSEGEGFPLSGGGWVSLPLERKKRHDDAAATSDEEDEERPYELNLNLACYAGSSSVLLPGCNCYTCSSGYTRGYIHHLCSSREMLAPVLLQMHNLHHMLGFMEAIRAAVAQDSLQDLKEILLGSYRPLRSTPEETQSPSEVSSEGLDCPHEAASPHPKDGVTDPNFGEVELNVAEHSDGVSLNGARHA</sequence>
<evidence type="ECO:0000259" key="7">
    <source>
        <dbReference type="Pfam" id="PF01702"/>
    </source>
</evidence>
<evidence type="ECO:0000256" key="6">
    <source>
        <dbReference type="SAM" id="MobiDB-lite"/>
    </source>
</evidence>
<evidence type="ECO:0000256" key="5">
    <source>
        <dbReference type="HAMAP-Rule" id="MF_03043"/>
    </source>
</evidence>
<feature type="binding site" evidence="5">
    <location>
        <position position="496"/>
    </location>
    <ligand>
        <name>Zn(2+)</name>
        <dbReference type="ChEBI" id="CHEBI:29105"/>
    </ligand>
</feature>
<feature type="binding site" evidence="5">
    <location>
        <position position="493"/>
    </location>
    <ligand>
        <name>Zn(2+)</name>
        <dbReference type="ChEBI" id="CHEBI:29105"/>
    </ligand>
</feature>
<feature type="binding site" evidence="5">
    <location>
        <position position="523"/>
    </location>
    <ligand>
        <name>Zn(2+)</name>
        <dbReference type="ChEBI" id="CHEBI:29105"/>
    </ligand>
</feature>
<organism evidence="8 9">
    <name type="scientific">Hyalella azteca</name>
    <name type="common">Amphipod</name>
    <dbReference type="NCBI Taxonomy" id="294128"/>
    <lineage>
        <taxon>Eukaryota</taxon>
        <taxon>Metazoa</taxon>
        <taxon>Ecdysozoa</taxon>
        <taxon>Arthropoda</taxon>
        <taxon>Crustacea</taxon>
        <taxon>Multicrustacea</taxon>
        <taxon>Malacostraca</taxon>
        <taxon>Eumalacostraca</taxon>
        <taxon>Peracarida</taxon>
        <taxon>Amphipoda</taxon>
        <taxon>Senticaudata</taxon>
        <taxon>Talitrida</taxon>
        <taxon>Talitroidea</taxon>
        <taxon>Hyalellidae</taxon>
        <taxon>Hyalella</taxon>
    </lineage>
</organism>
<accession>A0A979FM77</accession>
<comment type="subunit">
    <text evidence="5">Heterodimer of a catalytic subunit and an accessory subunit.</text>
</comment>
<dbReference type="Gene3D" id="3.20.20.105">
    <property type="entry name" value="Queuine tRNA-ribosyltransferase-like"/>
    <property type="match status" value="2"/>
</dbReference>
<comment type="function">
    <text evidence="5">Non-catalytic subunit of the queuine tRNA-ribosyltransferase (TGT) that catalyzes the base-exchange of a guanine (G) residue with queuine (Q) at position 34 (anticodon wobble position) in tRNAs with GU(N) anticodons (tRNA-Asp, -Asn, -His and -Tyr), resulting in the hypermodified nucleoside queuosine (7-(((4,5-cis-dihydroxy-2-cyclopenten-1-yl)amino)methyl)-7-deazaguanosine).</text>
</comment>
<dbReference type="SUPFAM" id="SSF51713">
    <property type="entry name" value="tRNA-guanine transglycosylase"/>
    <property type="match status" value="2"/>
</dbReference>
<comment type="cofactor">
    <cofactor evidence="5">
        <name>Zn(2+)</name>
        <dbReference type="ChEBI" id="CHEBI:29105"/>
    </cofactor>
    <text evidence="5">Binds 1 zinc ion per subunit.</text>
</comment>
<feature type="region of interest" description="Disordered" evidence="6">
    <location>
        <begin position="359"/>
        <end position="441"/>
    </location>
</feature>
<feature type="compositionally biased region" description="Polar residues" evidence="6">
    <location>
        <begin position="563"/>
        <end position="572"/>
    </location>
</feature>
<feature type="domain" description="tRNA-guanine(15) transglycosylase-like" evidence="7">
    <location>
        <begin position="472"/>
        <end position="553"/>
    </location>
</feature>
<evidence type="ECO:0000313" key="9">
    <source>
        <dbReference type="RefSeq" id="XP_047737602.1"/>
    </source>
</evidence>
<keyword evidence="8" id="KW-1185">Reference proteome</keyword>
<dbReference type="InterPro" id="IPR050852">
    <property type="entry name" value="Queuine_tRNA-ribosyltrfase"/>
</dbReference>
<dbReference type="Proteomes" id="UP000694843">
    <property type="component" value="Unplaced"/>
</dbReference>
<reference evidence="9" key="1">
    <citation type="submission" date="2025-08" db="UniProtKB">
        <authorList>
            <consortium name="RefSeq"/>
        </authorList>
    </citation>
    <scope>IDENTIFICATION</scope>
    <source>
        <tissue evidence="9">Whole organism</tissue>
    </source>
</reference>
<evidence type="ECO:0000313" key="8">
    <source>
        <dbReference type="Proteomes" id="UP000694843"/>
    </source>
</evidence>
<dbReference type="GO" id="GO:0046872">
    <property type="term" value="F:metal ion binding"/>
    <property type="evidence" value="ECO:0007669"/>
    <property type="project" value="UniProtKB-KW"/>
</dbReference>
<feature type="domain" description="tRNA-guanine(15) transglycosylase-like" evidence="7">
    <location>
        <begin position="13"/>
        <end position="254"/>
    </location>
</feature>
<keyword evidence="1 5" id="KW-0963">Cytoplasm</keyword>
<dbReference type="GO" id="GO:0008479">
    <property type="term" value="F:tRNA-guanosine(34) queuine transglycosylase activity"/>
    <property type="evidence" value="ECO:0007669"/>
    <property type="project" value="UniProtKB-UniRule"/>
</dbReference>
<comment type="subcellular location">
    <subcellularLocation>
        <location evidence="5">Cytoplasm</location>
    </subcellularLocation>
</comment>
<feature type="region of interest" description="Disordered" evidence="6">
    <location>
        <begin position="57"/>
        <end position="79"/>
    </location>
</feature>